<feature type="domain" description="ANTAR" evidence="3">
    <location>
        <begin position="122"/>
        <end position="183"/>
    </location>
</feature>
<dbReference type="PANTHER" id="PTHR43228:SF6">
    <property type="entry name" value="RESPONSE REGULATOR RECEIVER"/>
    <property type="match status" value="1"/>
</dbReference>
<dbReference type="SMART" id="SM01012">
    <property type="entry name" value="ANTAR"/>
    <property type="match status" value="1"/>
</dbReference>
<accession>A0ABS2GCE4</accession>
<evidence type="ECO:0000259" key="3">
    <source>
        <dbReference type="PROSITE" id="PS50921"/>
    </source>
</evidence>
<name>A0ABS2GCE4_9FIRM</name>
<dbReference type="Gene3D" id="3.40.50.2300">
    <property type="match status" value="1"/>
</dbReference>
<reference evidence="4 5" key="1">
    <citation type="journal article" date="2021" name="Sci. Rep.">
        <title>The distribution of antibiotic resistance genes in chicken gut microbiota commensals.</title>
        <authorList>
            <person name="Juricova H."/>
            <person name="Matiasovicova J."/>
            <person name="Kubasova T."/>
            <person name="Cejkova D."/>
            <person name="Rychlik I."/>
        </authorList>
    </citation>
    <scope>NUCLEOTIDE SEQUENCE [LARGE SCALE GENOMIC DNA]</scope>
    <source>
        <strain evidence="4 5">An537</strain>
    </source>
</reference>
<gene>
    <name evidence="4" type="ORF">H6A01_00575</name>
</gene>
<dbReference type="InterPro" id="IPR005561">
    <property type="entry name" value="ANTAR"/>
</dbReference>
<dbReference type="SMART" id="SM00448">
    <property type="entry name" value="REC"/>
    <property type="match status" value="1"/>
</dbReference>
<sequence length="192" mass="22091">MRVLVIDDESLIRMDICDALDAAGYEIVGEGQNGVEALQLTKTLQPDIIVMDVKMPELDGIEAARQIRHLQIAPVVLLTAYSQQDLVKKAAESGVYGYLIKPLNEVQLIPTLEMAYNRFQESQLHRETIDKLEDTLEEQKWVRKATAILMENLKINEDVAYRRIRSFAMDKRLPVIEVCRRIIKEQEKKIVR</sequence>
<evidence type="ECO:0000313" key="5">
    <source>
        <dbReference type="Proteomes" id="UP000707138"/>
    </source>
</evidence>
<keyword evidence="1" id="KW-0597">Phosphoprotein</keyword>
<dbReference type="Pfam" id="PF00072">
    <property type="entry name" value="Response_reg"/>
    <property type="match status" value="1"/>
</dbReference>
<feature type="modified residue" description="4-aspartylphosphate" evidence="1">
    <location>
        <position position="52"/>
    </location>
</feature>
<dbReference type="InterPro" id="IPR036388">
    <property type="entry name" value="WH-like_DNA-bd_sf"/>
</dbReference>
<dbReference type="PROSITE" id="PS50921">
    <property type="entry name" value="ANTAR"/>
    <property type="match status" value="1"/>
</dbReference>
<dbReference type="PIRSF" id="PIRSF036382">
    <property type="entry name" value="RR_antiterm"/>
    <property type="match status" value="1"/>
</dbReference>
<dbReference type="SUPFAM" id="SSF52172">
    <property type="entry name" value="CheY-like"/>
    <property type="match status" value="1"/>
</dbReference>
<dbReference type="InterPro" id="IPR011006">
    <property type="entry name" value="CheY-like_superfamily"/>
</dbReference>
<feature type="domain" description="Response regulatory" evidence="2">
    <location>
        <begin position="2"/>
        <end position="116"/>
    </location>
</feature>
<comment type="caution">
    <text evidence="4">The sequence shown here is derived from an EMBL/GenBank/DDBJ whole genome shotgun (WGS) entry which is preliminary data.</text>
</comment>
<protein>
    <submittedName>
        <fullName evidence="4">Response regulator</fullName>
    </submittedName>
</protein>
<dbReference type="InterPro" id="IPR052048">
    <property type="entry name" value="ST_Response_Regulator"/>
</dbReference>
<dbReference type="RefSeq" id="WP_205087144.1">
    <property type="nucleotide sequence ID" value="NZ_JACJLA010000001.1"/>
</dbReference>
<dbReference type="PANTHER" id="PTHR43228">
    <property type="entry name" value="TWO-COMPONENT RESPONSE REGULATOR"/>
    <property type="match status" value="1"/>
</dbReference>
<organism evidence="4 5">
    <name type="scientific">Veillonella magna</name>
    <dbReference type="NCBI Taxonomy" id="464322"/>
    <lineage>
        <taxon>Bacteria</taxon>
        <taxon>Bacillati</taxon>
        <taxon>Bacillota</taxon>
        <taxon>Negativicutes</taxon>
        <taxon>Veillonellales</taxon>
        <taxon>Veillonellaceae</taxon>
        <taxon>Veillonella</taxon>
    </lineage>
</organism>
<dbReference type="Gene3D" id="1.10.10.10">
    <property type="entry name" value="Winged helix-like DNA-binding domain superfamily/Winged helix DNA-binding domain"/>
    <property type="match status" value="1"/>
</dbReference>
<dbReference type="EMBL" id="JACJLA010000001">
    <property type="protein sequence ID" value="MBM6911819.1"/>
    <property type="molecule type" value="Genomic_DNA"/>
</dbReference>
<dbReference type="Pfam" id="PF03861">
    <property type="entry name" value="ANTAR"/>
    <property type="match status" value="1"/>
</dbReference>
<dbReference type="PROSITE" id="PS50110">
    <property type="entry name" value="RESPONSE_REGULATORY"/>
    <property type="match status" value="1"/>
</dbReference>
<evidence type="ECO:0000256" key="1">
    <source>
        <dbReference type="PROSITE-ProRule" id="PRU00169"/>
    </source>
</evidence>
<dbReference type="InterPro" id="IPR001789">
    <property type="entry name" value="Sig_transdc_resp-reg_receiver"/>
</dbReference>
<evidence type="ECO:0000259" key="2">
    <source>
        <dbReference type="PROSITE" id="PS50110"/>
    </source>
</evidence>
<evidence type="ECO:0000313" key="4">
    <source>
        <dbReference type="EMBL" id="MBM6911819.1"/>
    </source>
</evidence>
<proteinExistence type="predicted"/>
<dbReference type="InterPro" id="IPR008327">
    <property type="entry name" value="Sig_transdc_resp-reg_antiterm"/>
</dbReference>
<keyword evidence="5" id="KW-1185">Reference proteome</keyword>
<dbReference type="Proteomes" id="UP000707138">
    <property type="component" value="Unassembled WGS sequence"/>
</dbReference>